<sequence length="34" mass="4108">MQELMLLDVSEFKLRMYDRKMCLLILTKARLFAS</sequence>
<dbReference type="AlphaFoldDB" id="A0A0A9FPX8"/>
<reference evidence="1" key="2">
    <citation type="journal article" date="2015" name="Data Brief">
        <title>Shoot transcriptome of the giant reed, Arundo donax.</title>
        <authorList>
            <person name="Barrero R.A."/>
            <person name="Guerrero F.D."/>
            <person name="Moolhuijzen P."/>
            <person name="Goolsby J.A."/>
            <person name="Tidwell J."/>
            <person name="Bellgard S.E."/>
            <person name="Bellgard M.I."/>
        </authorList>
    </citation>
    <scope>NUCLEOTIDE SEQUENCE</scope>
    <source>
        <tissue evidence="1">Shoot tissue taken approximately 20 cm above the soil surface</tissue>
    </source>
</reference>
<name>A0A0A9FPX8_ARUDO</name>
<reference evidence="1" key="1">
    <citation type="submission" date="2014-09" db="EMBL/GenBank/DDBJ databases">
        <authorList>
            <person name="Magalhaes I.L.F."/>
            <person name="Oliveira U."/>
            <person name="Santos F.R."/>
            <person name="Vidigal T.H.D.A."/>
            <person name="Brescovit A.D."/>
            <person name="Santos A.J."/>
        </authorList>
    </citation>
    <scope>NUCLEOTIDE SEQUENCE</scope>
    <source>
        <tissue evidence="1">Shoot tissue taken approximately 20 cm above the soil surface</tissue>
    </source>
</reference>
<accession>A0A0A9FPX8</accession>
<dbReference type="EMBL" id="GBRH01185535">
    <property type="protein sequence ID" value="JAE12361.1"/>
    <property type="molecule type" value="Transcribed_RNA"/>
</dbReference>
<evidence type="ECO:0000313" key="1">
    <source>
        <dbReference type="EMBL" id="JAE12361.1"/>
    </source>
</evidence>
<protein>
    <submittedName>
        <fullName evidence="1">Uncharacterized protein</fullName>
    </submittedName>
</protein>
<organism evidence="1">
    <name type="scientific">Arundo donax</name>
    <name type="common">Giant reed</name>
    <name type="synonym">Donax arundinaceus</name>
    <dbReference type="NCBI Taxonomy" id="35708"/>
    <lineage>
        <taxon>Eukaryota</taxon>
        <taxon>Viridiplantae</taxon>
        <taxon>Streptophyta</taxon>
        <taxon>Embryophyta</taxon>
        <taxon>Tracheophyta</taxon>
        <taxon>Spermatophyta</taxon>
        <taxon>Magnoliopsida</taxon>
        <taxon>Liliopsida</taxon>
        <taxon>Poales</taxon>
        <taxon>Poaceae</taxon>
        <taxon>PACMAD clade</taxon>
        <taxon>Arundinoideae</taxon>
        <taxon>Arundineae</taxon>
        <taxon>Arundo</taxon>
    </lineage>
</organism>
<proteinExistence type="predicted"/>